<dbReference type="InterPro" id="IPR045851">
    <property type="entry name" value="AMP-bd_C_sf"/>
</dbReference>
<dbReference type="Gene3D" id="3.30.559.30">
    <property type="entry name" value="Nonribosomal peptide synthetase, condensation domain"/>
    <property type="match status" value="2"/>
</dbReference>
<dbReference type="GO" id="GO:0008610">
    <property type="term" value="P:lipid biosynthetic process"/>
    <property type="evidence" value="ECO:0007669"/>
    <property type="project" value="UniProtKB-ARBA"/>
</dbReference>
<dbReference type="InterPro" id="IPR001242">
    <property type="entry name" value="Condensation_dom"/>
</dbReference>
<evidence type="ECO:0000256" key="2">
    <source>
        <dbReference type="ARBA" id="ARBA00006432"/>
    </source>
</evidence>
<dbReference type="Pfam" id="PF00668">
    <property type="entry name" value="Condensation"/>
    <property type="match status" value="2"/>
</dbReference>
<reference evidence="7" key="1">
    <citation type="submission" date="2016-10" db="EMBL/GenBank/DDBJ databases">
        <authorList>
            <person name="Varghese N."/>
            <person name="Submissions S."/>
        </authorList>
    </citation>
    <scope>NUCLEOTIDE SEQUENCE [LARGE SCALE GENOMIC DNA]</scope>
    <source>
        <strain evidence="7">DSM 45789</strain>
    </source>
</reference>
<evidence type="ECO:0000259" key="5">
    <source>
        <dbReference type="PROSITE" id="PS50075"/>
    </source>
</evidence>
<dbReference type="OrthoDB" id="9765680at2"/>
<evidence type="ECO:0000256" key="3">
    <source>
        <dbReference type="ARBA" id="ARBA00023194"/>
    </source>
</evidence>
<dbReference type="RefSeq" id="WP_091834281.1">
    <property type="nucleotide sequence ID" value="NZ_FPAA01000002.1"/>
</dbReference>
<keyword evidence="3" id="KW-0045">Antibiotic biosynthesis</keyword>
<evidence type="ECO:0000256" key="4">
    <source>
        <dbReference type="SAM" id="MobiDB-lite"/>
    </source>
</evidence>
<dbReference type="Pfam" id="PF13193">
    <property type="entry name" value="AMP-binding_C"/>
    <property type="match status" value="1"/>
</dbReference>
<dbReference type="InterPro" id="IPR009081">
    <property type="entry name" value="PP-bd_ACP"/>
</dbReference>
<keyword evidence="7" id="KW-1185">Reference proteome</keyword>
<dbReference type="SUPFAM" id="SSF56801">
    <property type="entry name" value="Acetyl-CoA synthetase-like"/>
    <property type="match status" value="1"/>
</dbReference>
<evidence type="ECO:0000313" key="6">
    <source>
        <dbReference type="EMBL" id="SFS46652.1"/>
    </source>
</evidence>
<feature type="region of interest" description="Disordered" evidence="4">
    <location>
        <begin position="948"/>
        <end position="968"/>
    </location>
</feature>
<dbReference type="Pfam" id="PF00501">
    <property type="entry name" value="AMP-binding"/>
    <property type="match status" value="1"/>
</dbReference>
<feature type="domain" description="Carrier" evidence="5">
    <location>
        <begin position="966"/>
        <end position="1040"/>
    </location>
</feature>
<dbReference type="InterPro" id="IPR036736">
    <property type="entry name" value="ACP-like_sf"/>
</dbReference>
<dbReference type="PROSITE" id="PS50075">
    <property type="entry name" value="CARRIER"/>
    <property type="match status" value="1"/>
</dbReference>
<dbReference type="Gene3D" id="2.30.38.10">
    <property type="entry name" value="Luciferase, Domain 3"/>
    <property type="match status" value="1"/>
</dbReference>
<feature type="compositionally biased region" description="Basic and acidic residues" evidence="4">
    <location>
        <begin position="948"/>
        <end position="963"/>
    </location>
</feature>
<name>A0A1I6Q2L2_9BACL</name>
<dbReference type="InterPro" id="IPR010060">
    <property type="entry name" value="NRPS_synth"/>
</dbReference>
<evidence type="ECO:0000256" key="1">
    <source>
        <dbReference type="ARBA" id="ARBA00001957"/>
    </source>
</evidence>
<comment type="similarity">
    <text evidence="2">Belongs to the ATP-dependent AMP-binding enzyme family.</text>
</comment>
<dbReference type="GO" id="GO:0003824">
    <property type="term" value="F:catalytic activity"/>
    <property type="evidence" value="ECO:0007669"/>
    <property type="project" value="InterPro"/>
</dbReference>
<dbReference type="Gene3D" id="3.30.559.10">
    <property type="entry name" value="Chloramphenicol acetyltransferase-like domain"/>
    <property type="match status" value="2"/>
</dbReference>
<dbReference type="SUPFAM" id="SSF47336">
    <property type="entry name" value="ACP-like"/>
    <property type="match status" value="1"/>
</dbReference>
<dbReference type="EMBL" id="FPAA01000002">
    <property type="protein sequence ID" value="SFS46652.1"/>
    <property type="molecule type" value="Genomic_DNA"/>
</dbReference>
<comment type="cofactor">
    <cofactor evidence="1">
        <name>pantetheine 4'-phosphate</name>
        <dbReference type="ChEBI" id="CHEBI:47942"/>
    </cofactor>
</comment>
<dbReference type="InterPro" id="IPR020845">
    <property type="entry name" value="AMP-binding_CS"/>
</dbReference>
<dbReference type="InterPro" id="IPR023213">
    <property type="entry name" value="CAT-like_dom_sf"/>
</dbReference>
<dbReference type="Gene3D" id="3.40.50.980">
    <property type="match status" value="2"/>
</dbReference>
<dbReference type="InterPro" id="IPR010071">
    <property type="entry name" value="AA_adenyl_dom"/>
</dbReference>
<dbReference type="InterPro" id="IPR000873">
    <property type="entry name" value="AMP-dep_synth/lig_dom"/>
</dbReference>
<dbReference type="PANTHER" id="PTHR45398">
    <property type="match status" value="1"/>
</dbReference>
<dbReference type="FunFam" id="3.40.50.980:FF:000001">
    <property type="entry name" value="Non-ribosomal peptide synthetase"/>
    <property type="match status" value="1"/>
</dbReference>
<dbReference type="Pfam" id="PF00550">
    <property type="entry name" value="PP-binding"/>
    <property type="match status" value="1"/>
</dbReference>
<dbReference type="PROSITE" id="PS00455">
    <property type="entry name" value="AMP_BINDING"/>
    <property type="match status" value="1"/>
</dbReference>
<dbReference type="SUPFAM" id="SSF52777">
    <property type="entry name" value="CoA-dependent acyltransferases"/>
    <property type="match status" value="4"/>
</dbReference>
<dbReference type="Proteomes" id="UP000198660">
    <property type="component" value="Unassembled WGS sequence"/>
</dbReference>
<dbReference type="GO" id="GO:0017000">
    <property type="term" value="P:antibiotic biosynthetic process"/>
    <property type="evidence" value="ECO:0007669"/>
    <property type="project" value="UniProtKB-KW"/>
</dbReference>
<proteinExistence type="inferred from homology"/>
<dbReference type="Gene3D" id="1.10.1200.10">
    <property type="entry name" value="ACP-like"/>
    <property type="match status" value="1"/>
</dbReference>
<evidence type="ECO:0000313" key="7">
    <source>
        <dbReference type="Proteomes" id="UP000198660"/>
    </source>
</evidence>
<dbReference type="Gene3D" id="3.30.300.30">
    <property type="match status" value="1"/>
</dbReference>
<sequence>MDNNSQQREVQYYPLTHPQKRVWYLEKTYPNQSLHNIGGTVRIKEAVHFDHLENAIHGFIQQHEGVRLRFTESQGDVSQYVQTYEPQRLRFYDFSRRDHPEEEFKRWVDQEAAKPFSLYHHSLFEWVLFKLGENEGGYLIKMHHLISDGWTMNLLTQQICTAYRKLVAGESLDFEPQGSYLSYIPQEQTYRSSQRFLKDKQFWKDKFSTLPASIQQARFVCGEGQRKTFVLPKGLSSRVKEWTSVNQTTPYPFFVLLYLLYQYHRTGHDDIVLGMPLLNRSGKEKRLVGMFTSTMPFRYRLQPESTATQMLAQIGSELKRCYYHQRYPFDLLVKDLELNKKGYHHLLDTAINFYNTDLTRDIAGSSIENTEFHNGKQLYSLQLVIREWSNTEDFHLDFDYKVEEYTGEQIEQMFLGMVHLMEQILDHPEESIRNFTVLSEEEKRKLLIDFNATDRRDPQEKNMVQLFEDQVCKTPDKVAVRFEAASLSYSELNRRANQLARALQQKGVQIGDIVGISTHHSMETILGILAVLKVRGSYLPIDPDYPLERKEHMLRDSGSRILLINKGGRDSIPLVENVVDLDTPGLYGGEDTNLAIPYQSTDVAYMIYTSGSTGLPKGTMIEQSGLVNYCTWAVDQYIGSSQAEVFPFYSSLSFDLTVTSIFPPLISGNEIIIYPPDDQEYVLYKIVREQKATIVKVTPSHLSLLREGEHTATSIKTWIVGGEDLKVDLAKAIQDRFGEDVRIFNEYGPTEATVGCMIHQYDRKKDQGASVPIGTPAYNTQIYVLDERQHPVPSGEVGEIYISGVGVAKGYRNRREESNDRFILNPFMKGWRMYKTGDLARFVDRNHLVYMGRSDSQVKIRGYRIELGEIEQALVSHPCIVDAVVVSRASATGTHSLYAYYVAKYSVTPLLLQNFLHGLLPDYMIPLFFVSLESIPLTINGKVDQERLPAPKVEQENTKRSDTEGAAQSDQTTTLLSIIQQVLNRSQISVMDNFYHVGGDSIKAIQIQSKLNQMGYTMRVQDILSHPVINDMVYYLNAREQEDSSPSYPCVGQAPILPAAAWFFAQNFQESHHYTQSVLLNVGEAYDYDCLQIALHLLVHHHDTLRFNYDSELKQFFYNPLHLRNSVSLDRVDLSHLSSNEQLERLTQVGEGIKASFQLHKDLLFKACLFHLGNQGHRLLLTAHHLVVDGISWRILLEDFFTLYEQLRRQEQVTLPEKTDTVKRWGEVLTEFSQGDALRSKAYWQSIRHNDNRDWMDFDHGEDRIEDCEVLTHQLTVTETERLIREAPGAYRTKVDDLMIMALALTLKDLQSSNEVIIEVEGHGREEIDATSNVSRTVGWFTSFYPVHLAPEGKTLDIQIKGLKEQLRGIPDSGLSYGVLTYMTNQLPSPLHKCVRFNYLGDFSTSFLHQEFSFAEEDSGRESSSSNTFPCLIDIVAYVMHQKLYLSFTYSRKKFLHNTVVAFKELYLQHLQKLIDHCCAKEQPDFTPSDFETTTLSSEELDSIFD</sequence>
<dbReference type="PANTHER" id="PTHR45398:SF1">
    <property type="entry name" value="ENZYME, PUTATIVE (JCVI)-RELATED"/>
    <property type="match status" value="1"/>
</dbReference>
<dbReference type="NCBIfam" id="TIGR01733">
    <property type="entry name" value="AA-adenyl-dom"/>
    <property type="match status" value="1"/>
</dbReference>
<protein>
    <submittedName>
        <fullName evidence="6">Non-ribosomal peptide synthase domain TIGR01720/amino acid adenylation domain-containing protein</fullName>
    </submittedName>
</protein>
<dbReference type="InterPro" id="IPR025110">
    <property type="entry name" value="AMP-bd_C"/>
</dbReference>
<accession>A0A1I6Q2L2</accession>
<organism evidence="6 7">
    <name type="scientific">Marininema halotolerans</name>
    <dbReference type="NCBI Taxonomy" id="1155944"/>
    <lineage>
        <taxon>Bacteria</taxon>
        <taxon>Bacillati</taxon>
        <taxon>Bacillota</taxon>
        <taxon>Bacilli</taxon>
        <taxon>Bacillales</taxon>
        <taxon>Thermoactinomycetaceae</taxon>
        <taxon>Marininema</taxon>
    </lineage>
</organism>
<gene>
    <name evidence="6" type="ORF">SAMN05444972_102292</name>
</gene>
<dbReference type="NCBIfam" id="TIGR01720">
    <property type="entry name" value="NRPS-para261"/>
    <property type="match status" value="1"/>
</dbReference>